<organism evidence="3 4">
    <name type="scientific">Halopiger aswanensis</name>
    <dbReference type="NCBI Taxonomy" id="148449"/>
    <lineage>
        <taxon>Archaea</taxon>
        <taxon>Methanobacteriati</taxon>
        <taxon>Methanobacteriota</taxon>
        <taxon>Stenosarchaea group</taxon>
        <taxon>Halobacteria</taxon>
        <taxon>Halobacteriales</taxon>
        <taxon>Natrialbaceae</taxon>
        <taxon>Halopiger</taxon>
    </lineage>
</organism>
<dbReference type="Pfam" id="PF13676">
    <property type="entry name" value="TIR_2"/>
    <property type="match status" value="1"/>
</dbReference>
<dbReference type="Proteomes" id="UP000283805">
    <property type="component" value="Unassembled WGS sequence"/>
</dbReference>
<dbReference type="InterPro" id="IPR035897">
    <property type="entry name" value="Toll_tir_struct_dom_sf"/>
</dbReference>
<reference evidence="3 4" key="1">
    <citation type="submission" date="2018-09" db="EMBL/GenBank/DDBJ databases">
        <title>Genomic Encyclopedia of Archaeal and Bacterial Type Strains, Phase II (KMG-II): from individual species to whole genera.</title>
        <authorList>
            <person name="Goeker M."/>
        </authorList>
    </citation>
    <scope>NUCLEOTIDE SEQUENCE [LARGE SCALE GENOMIC DNA]</scope>
    <source>
        <strain evidence="3 4">DSM 13151</strain>
    </source>
</reference>
<dbReference type="AlphaFoldDB" id="A0A419WR20"/>
<keyword evidence="4" id="KW-1185">Reference proteome</keyword>
<dbReference type="EMBL" id="RAPO01000001">
    <property type="protein sequence ID" value="RKD97899.1"/>
    <property type="molecule type" value="Genomic_DNA"/>
</dbReference>
<feature type="region of interest" description="Disordered" evidence="1">
    <location>
        <begin position="198"/>
        <end position="220"/>
    </location>
</feature>
<feature type="domain" description="TIR" evidence="2">
    <location>
        <begin position="7"/>
        <end position="106"/>
    </location>
</feature>
<sequence>MAREQLYVSHAPGDLELVQELFSTVENFPIGVHIAAEETDSGRARTRLTGRIANSDLVVAVLTERSATDQWINQEIGYARAKGIPVLPLSDRDVRHSGYLSDIDGVTIDRSDLPATVFELLCQLRRELSPLGALSVPNWYVRFPCTVPGCDQPVTLEIEHEQSKLWKLHRRGRRLSADCEGCGSRYYFDPGTIGFVGRGEPESTAGSEAGSPSRSSQKRR</sequence>
<evidence type="ECO:0000259" key="2">
    <source>
        <dbReference type="Pfam" id="PF13676"/>
    </source>
</evidence>
<dbReference type="RefSeq" id="WP_120243381.1">
    <property type="nucleotide sequence ID" value="NZ_RAPO01000001.1"/>
</dbReference>
<dbReference type="OrthoDB" id="240616at2157"/>
<evidence type="ECO:0000313" key="3">
    <source>
        <dbReference type="EMBL" id="RKD97899.1"/>
    </source>
</evidence>
<feature type="compositionally biased region" description="Polar residues" evidence="1">
    <location>
        <begin position="204"/>
        <end position="220"/>
    </location>
</feature>
<comment type="caution">
    <text evidence="3">The sequence shown here is derived from an EMBL/GenBank/DDBJ whole genome shotgun (WGS) entry which is preliminary data.</text>
</comment>
<dbReference type="SUPFAM" id="SSF52200">
    <property type="entry name" value="Toll/Interleukin receptor TIR domain"/>
    <property type="match status" value="1"/>
</dbReference>
<gene>
    <name evidence="3" type="ORF">ATJ93_0897</name>
</gene>
<name>A0A419WR20_9EURY</name>
<dbReference type="Gene3D" id="3.40.50.10140">
    <property type="entry name" value="Toll/interleukin-1 receptor homology (TIR) domain"/>
    <property type="match status" value="1"/>
</dbReference>
<accession>A0A419WR20</accession>
<dbReference type="GO" id="GO:0007165">
    <property type="term" value="P:signal transduction"/>
    <property type="evidence" value="ECO:0007669"/>
    <property type="project" value="InterPro"/>
</dbReference>
<proteinExistence type="predicted"/>
<protein>
    <submittedName>
        <fullName evidence="3">TIR domain-containing protein</fullName>
    </submittedName>
</protein>
<evidence type="ECO:0000256" key="1">
    <source>
        <dbReference type="SAM" id="MobiDB-lite"/>
    </source>
</evidence>
<evidence type="ECO:0000313" key="4">
    <source>
        <dbReference type="Proteomes" id="UP000283805"/>
    </source>
</evidence>
<dbReference type="InterPro" id="IPR000157">
    <property type="entry name" value="TIR_dom"/>
</dbReference>